<sequence>MPRISPEGSTSDDEDFDDFNDDVDIYEEADVEDLDPYIDEGNKAEKKRHALINILIQGDEEALNRWLSDSNRAWQDENIISDVLFHALQLSSFEFISLLFAKAFRELGMAQMDDSPLFIKELDLLMFHYNARNFKTTFNEFIQKALLPLPNIGQLVIQQKEENAIDLSSEQSIASVFDTLFSWVDTVSLQGKRFSMLKDSALDEDASRRPYWSSYFFGATSRKEEIDGYFRNHDVVAALALTFCKGGLTSTASEHLFLKIIHEIKEDIKNDLTLAKEPGYALIALFNEEEHKKLYCRHFHDAAIVSRTKVEQELELLPQSSPY</sequence>
<keyword evidence="3" id="KW-1185">Reference proteome</keyword>
<accession>A0ABY4Y681</accession>
<evidence type="ECO:0000313" key="3">
    <source>
        <dbReference type="Proteomes" id="UP001057474"/>
    </source>
</evidence>
<reference evidence="2" key="1">
    <citation type="submission" date="2021-03" db="EMBL/GenBank/DDBJ databases">
        <title>Legionella lytica PCM 2298.</title>
        <authorList>
            <person name="Koper P."/>
        </authorList>
    </citation>
    <scope>NUCLEOTIDE SEQUENCE</scope>
    <source>
        <strain evidence="2">PCM 2298</strain>
    </source>
</reference>
<feature type="region of interest" description="Disordered" evidence="1">
    <location>
        <begin position="1"/>
        <end position="20"/>
    </location>
</feature>
<evidence type="ECO:0000256" key="1">
    <source>
        <dbReference type="SAM" id="MobiDB-lite"/>
    </source>
</evidence>
<evidence type="ECO:0000313" key="2">
    <source>
        <dbReference type="EMBL" id="USQ12992.1"/>
    </source>
</evidence>
<protein>
    <recommendedName>
        <fullName evidence="4">Substrate of the Dot/Icm secretion system</fullName>
    </recommendedName>
</protein>
<name>A0ABY4Y681_9GAMM</name>
<gene>
    <name evidence="2" type="ORF">J2N86_09785</name>
</gene>
<feature type="compositionally biased region" description="Acidic residues" evidence="1">
    <location>
        <begin position="10"/>
        <end position="20"/>
    </location>
</feature>
<dbReference type="RefSeq" id="WP_252579204.1">
    <property type="nucleotide sequence ID" value="NZ_CP071527.1"/>
</dbReference>
<dbReference type="EMBL" id="CP071527">
    <property type="protein sequence ID" value="USQ12992.1"/>
    <property type="molecule type" value="Genomic_DNA"/>
</dbReference>
<evidence type="ECO:0008006" key="4">
    <source>
        <dbReference type="Google" id="ProtNLM"/>
    </source>
</evidence>
<proteinExistence type="predicted"/>
<organism evidence="2 3">
    <name type="scientific">Legionella lytica</name>
    <dbReference type="NCBI Taxonomy" id="96232"/>
    <lineage>
        <taxon>Bacteria</taxon>
        <taxon>Pseudomonadati</taxon>
        <taxon>Pseudomonadota</taxon>
        <taxon>Gammaproteobacteria</taxon>
        <taxon>Legionellales</taxon>
        <taxon>Legionellaceae</taxon>
        <taxon>Legionella</taxon>
    </lineage>
</organism>
<dbReference type="Proteomes" id="UP001057474">
    <property type="component" value="Chromosome"/>
</dbReference>